<dbReference type="RefSeq" id="WP_171194240.1">
    <property type="nucleotide sequence ID" value="NZ_CP061032.1"/>
</dbReference>
<accession>A0A7H0K022</accession>
<dbReference type="GO" id="GO:0005524">
    <property type="term" value="F:ATP binding"/>
    <property type="evidence" value="ECO:0007669"/>
    <property type="project" value="UniProtKB-KW"/>
</dbReference>
<evidence type="ECO:0000313" key="5">
    <source>
        <dbReference type="Proteomes" id="UP000516235"/>
    </source>
</evidence>
<dbReference type="InterPro" id="IPR025420">
    <property type="entry name" value="DUF4143"/>
</dbReference>
<organism evidence="4 5">
    <name type="scientific">Corynebacterium lujinxingii</name>
    <dbReference type="NCBI Taxonomy" id="2763010"/>
    <lineage>
        <taxon>Bacteria</taxon>
        <taxon>Bacillati</taxon>
        <taxon>Actinomycetota</taxon>
        <taxon>Actinomycetes</taxon>
        <taxon>Mycobacteriales</taxon>
        <taxon>Corynebacteriaceae</taxon>
        <taxon>Corynebacterium</taxon>
    </lineage>
</organism>
<dbReference type="EMBL" id="JACMYE010000005">
    <property type="protein sequence ID" value="MBC3179076.1"/>
    <property type="molecule type" value="Genomic_DNA"/>
</dbReference>
<gene>
    <name evidence="3" type="ORF">H7348_07100</name>
    <name evidence="4" type="ORF">IAU68_02295</name>
</gene>
<evidence type="ECO:0000259" key="2">
    <source>
        <dbReference type="Pfam" id="PF13635"/>
    </source>
</evidence>
<dbReference type="Pfam" id="PF13173">
    <property type="entry name" value="AAA_14"/>
    <property type="match status" value="1"/>
</dbReference>
<keyword evidence="6" id="KW-1185">Reference proteome</keyword>
<keyword evidence="4" id="KW-0547">Nucleotide-binding</keyword>
<dbReference type="EMBL" id="CP061032">
    <property type="protein sequence ID" value="QNP90638.1"/>
    <property type="molecule type" value="Genomic_DNA"/>
</dbReference>
<name>A0A7H0K022_9CORY</name>
<evidence type="ECO:0000313" key="6">
    <source>
        <dbReference type="Proteomes" id="UP000642876"/>
    </source>
</evidence>
<dbReference type="KEGG" id="cluj:IAU68_02295"/>
<dbReference type="Pfam" id="PF13635">
    <property type="entry name" value="DUF4143"/>
    <property type="match status" value="1"/>
</dbReference>
<dbReference type="AlphaFoldDB" id="A0A7H0K022"/>
<dbReference type="Proteomes" id="UP000642876">
    <property type="component" value="Unassembled WGS sequence"/>
</dbReference>
<feature type="domain" description="AAA" evidence="1">
    <location>
        <begin position="20"/>
        <end position="130"/>
    </location>
</feature>
<dbReference type="PANTHER" id="PTHR43566">
    <property type="entry name" value="CONSERVED PROTEIN"/>
    <property type="match status" value="1"/>
</dbReference>
<evidence type="ECO:0000259" key="1">
    <source>
        <dbReference type="Pfam" id="PF13173"/>
    </source>
</evidence>
<evidence type="ECO:0000313" key="4">
    <source>
        <dbReference type="EMBL" id="QNP90638.1"/>
    </source>
</evidence>
<evidence type="ECO:0000313" key="3">
    <source>
        <dbReference type="EMBL" id="MBC3179076.1"/>
    </source>
</evidence>
<dbReference type="InterPro" id="IPR041682">
    <property type="entry name" value="AAA_14"/>
</dbReference>
<proteinExistence type="predicted"/>
<keyword evidence="4" id="KW-0067">ATP-binding</keyword>
<dbReference type="PANTHER" id="PTHR43566:SF2">
    <property type="entry name" value="DUF4143 DOMAIN-CONTAINING PROTEIN"/>
    <property type="match status" value="1"/>
</dbReference>
<sequence length="415" mass="46011">MTYLRRTLDDELDLLMLHLPAIAIDGPKGVGKTDTARRRANAAWYLDDPEMRSVAEADFSLSSAPQGTLLIDEWQHLPQIWDSVRRQVDRGATPGRFLLTGSATPVNAEGSHSGAGRIYSLRMRPMAIHERGVTEPTCSFTSILNGFTDFSGMTGLEVGDYAKLIVGSGFPAIAAADPTIQMMMLDSYLERIIDRDIPDAGYEVRRPESLRSWLRAYAAATSTTTAYSRLLDATTGGQTEQPNQKTTLAYREHLAKIWLLDPVPGWVPENNELKRLQQGPKHHLADPALAARLLGITPSALLSNRAAHMFGPLFESLCALTLRVLAQADRAKVYHLRSNAGEREVDFIIEGPEREVVGVEVKLKPNIEDSDVRHLLWLRDRIPDRVSNLMVLTTGKQAYVRRDGVIVMPLALLGR</sequence>
<feature type="domain" description="DUF4143" evidence="2">
    <location>
        <begin position="195"/>
        <end position="363"/>
    </location>
</feature>
<protein>
    <submittedName>
        <fullName evidence="4">ATP-binding protein</fullName>
    </submittedName>
</protein>
<reference evidence="5 6" key="1">
    <citation type="submission" date="2020-08" db="EMBL/GenBank/DDBJ databases">
        <title>novel species in genus Corynebacterium.</title>
        <authorList>
            <person name="Zhang G."/>
        </authorList>
    </citation>
    <scope>NUCLEOTIDE SEQUENCE [LARGE SCALE GENOMIC DNA]</scope>
    <source>
        <strain evidence="4">Zg-917</strain>
        <strain evidence="5 6">zg-917</strain>
    </source>
</reference>
<dbReference type="Proteomes" id="UP000516235">
    <property type="component" value="Chromosome"/>
</dbReference>